<dbReference type="Gene3D" id="1.10.238.260">
    <property type="match status" value="1"/>
</dbReference>
<name>A0A402A3Y3_9CHLR</name>
<dbReference type="SUPFAM" id="SSF51569">
    <property type="entry name" value="Aldolase"/>
    <property type="match status" value="1"/>
</dbReference>
<sequence>MRKLDILDSTLREGEQYIKTYFTQEQRLMIARLLDALGVAFIEVPSPIASPETHEAVEAICALNLRSKIVAHVRCVEADVQAALETPVYGLNLFYGTSSELRSFSHGRRIDQIKQDAVPLIHAIRAAGRYVRFSAEDAFRSDLVDLLTVFDAVVEAGVDRIGLPDTVGIATPRQVERLLHLISSRYPHVGIEFHGHNDTGCAIANTIGAFEGGADCLDVTVLGIGERNGIASLSGIIAQLYIHYPDLLAGYDLTRLAEIDEYVSQTLGVPIPFNMPITAPNAFTHRAGVHTKAVLQNPRAYEVLDPDDFGLTRHVDVGSRYTGRHAVGHRASTLGLQLTNEELVQLTQALKKHAERGALKSEEVDMFIHTWYQEKGSLVWER</sequence>
<evidence type="ECO:0000256" key="1">
    <source>
        <dbReference type="ARBA" id="ARBA00022679"/>
    </source>
</evidence>
<keyword evidence="2" id="KW-0464">Manganese</keyword>
<dbReference type="PROSITE" id="PS00816">
    <property type="entry name" value="AIPM_HOMOCIT_SYNTH_2"/>
    <property type="match status" value="1"/>
</dbReference>
<dbReference type="Proteomes" id="UP000287352">
    <property type="component" value="Unassembled WGS sequence"/>
</dbReference>
<comment type="caution">
    <text evidence="4">The sequence shown here is derived from an EMBL/GenBank/DDBJ whole genome shotgun (WGS) entry which is preliminary data.</text>
</comment>
<evidence type="ECO:0000313" key="4">
    <source>
        <dbReference type="EMBL" id="GCE13711.1"/>
    </source>
</evidence>
<dbReference type="PANTHER" id="PTHR10277">
    <property type="entry name" value="HOMOCITRATE SYNTHASE-RELATED"/>
    <property type="match status" value="1"/>
</dbReference>
<gene>
    <name evidence="4" type="ORF">KTT_35700</name>
</gene>
<evidence type="ECO:0000256" key="2">
    <source>
        <dbReference type="ARBA" id="ARBA00023211"/>
    </source>
</evidence>
<organism evidence="4 5">
    <name type="scientific">Tengunoibacter tsumagoiensis</name>
    <dbReference type="NCBI Taxonomy" id="2014871"/>
    <lineage>
        <taxon>Bacteria</taxon>
        <taxon>Bacillati</taxon>
        <taxon>Chloroflexota</taxon>
        <taxon>Ktedonobacteria</taxon>
        <taxon>Ktedonobacterales</taxon>
        <taxon>Dictyobacteraceae</taxon>
        <taxon>Tengunoibacter</taxon>
    </lineage>
</organism>
<dbReference type="EMBL" id="BIFR01000001">
    <property type="protein sequence ID" value="GCE13711.1"/>
    <property type="molecule type" value="Genomic_DNA"/>
</dbReference>
<dbReference type="InterPro" id="IPR050073">
    <property type="entry name" value="2-IPM_HCS-like"/>
</dbReference>
<keyword evidence="1" id="KW-0808">Transferase</keyword>
<dbReference type="RefSeq" id="WP_126581215.1">
    <property type="nucleotide sequence ID" value="NZ_BIFR01000001.1"/>
</dbReference>
<evidence type="ECO:0000313" key="5">
    <source>
        <dbReference type="Proteomes" id="UP000287352"/>
    </source>
</evidence>
<dbReference type="GO" id="GO:0019878">
    <property type="term" value="P:lysine biosynthetic process via aminoadipic acid"/>
    <property type="evidence" value="ECO:0007669"/>
    <property type="project" value="TreeGrafter"/>
</dbReference>
<protein>
    <submittedName>
        <fullName evidence="4">Homocitrate synthase</fullName>
    </submittedName>
</protein>
<feature type="domain" description="Pyruvate carboxyltransferase" evidence="3">
    <location>
        <begin position="4"/>
        <end position="257"/>
    </location>
</feature>
<dbReference type="Pfam" id="PF22617">
    <property type="entry name" value="HCS_D2"/>
    <property type="match status" value="1"/>
</dbReference>
<accession>A0A402A3Y3</accession>
<dbReference type="GO" id="GO:0004410">
    <property type="term" value="F:homocitrate synthase activity"/>
    <property type="evidence" value="ECO:0007669"/>
    <property type="project" value="TreeGrafter"/>
</dbReference>
<dbReference type="Gene3D" id="3.20.20.70">
    <property type="entry name" value="Aldolase class I"/>
    <property type="match status" value="1"/>
</dbReference>
<dbReference type="InterPro" id="IPR013785">
    <property type="entry name" value="Aldolase_TIM"/>
</dbReference>
<dbReference type="PANTHER" id="PTHR10277:SF48">
    <property type="entry name" value="HOMOCITRATE SYNTHASE, CYTOSOLIC ISOZYME-RELATED"/>
    <property type="match status" value="1"/>
</dbReference>
<proteinExistence type="predicted"/>
<dbReference type="Pfam" id="PF00682">
    <property type="entry name" value="HMGL-like"/>
    <property type="match status" value="1"/>
</dbReference>
<dbReference type="InterPro" id="IPR002034">
    <property type="entry name" value="AIPM/Hcit_synth_CS"/>
</dbReference>
<keyword evidence="5" id="KW-1185">Reference proteome</keyword>
<dbReference type="InterPro" id="IPR000891">
    <property type="entry name" value="PYR_CT"/>
</dbReference>
<dbReference type="InterPro" id="IPR054691">
    <property type="entry name" value="LeuA/HCS_post-cat"/>
</dbReference>
<dbReference type="OrthoDB" id="9804858at2"/>
<evidence type="ECO:0000259" key="3">
    <source>
        <dbReference type="PROSITE" id="PS50991"/>
    </source>
</evidence>
<dbReference type="PROSITE" id="PS50991">
    <property type="entry name" value="PYR_CT"/>
    <property type="match status" value="1"/>
</dbReference>
<dbReference type="AlphaFoldDB" id="A0A402A3Y3"/>
<reference evidence="5" key="1">
    <citation type="submission" date="2018-12" db="EMBL/GenBank/DDBJ databases">
        <title>Tengunoibacter tsumagoiensis gen. nov., sp. nov., Dictyobacter kobayashii sp. nov., D. alpinus sp. nov., and D. joshuensis sp. nov. and description of Dictyobacteraceae fam. nov. within the order Ktedonobacterales isolated from Tengu-no-mugimeshi.</title>
        <authorList>
            <person name="Wang C.M."/>
            <person name="Zheng Y."/>
            <person name="Sakai Y."/>
            <person name="Toyoda A."/>
            <person name="Minakuchi Y."/>
            <person name="Abe K."/>
            <person name="Yokota A."/>
            <person name="Yabe S."/>
        </authorList>
    </citation>
    <scope>NUCLEOTIDE SEQUENCE [LARGE SCALE GENOMIC DNA]</scope>
    <source>
        <strain evidence="5">Uno3</strain>
    </source>
</reference>